<accession>A0A0A8YKF0</accession>
<reference evidence="1" key="2">
    <citation type="journal article" date="2015" name="Data Brief">
        <title>Shoot transcriptome of the giant reed, Arundo donax.</title>
        <authorList>
            <person name="Barrero R.A."/>
            <person name="Guerrero F.D."/>
            <person name="Moolhuijzen P."/>
            <person name="Goolsby J.A."/>
            <person name="Tidwell J."/>
            <person name="Bellgard S.E."/>
            <person name="Bellgard M.I."/>
        </authorList>
    </citation>
    <scope>NUCLEOTIDE SEQUENCE</scope>
    <source>
        <tissue evidence="1">Shoot tissue taken approximately 20 cm above the soil surface</tissue>
    </source>
</reference>
<dbReference type="AlphaFoldDB" id="A0A0A8YKF0"/>
<sequence>MTQAIMYQSRPLFRRSGPHRAVSVQMILTAALTPITHLCMLA</sequence>
<organism evidence="1">
    <name type="scientific">Arundo donax</name>
    <name type="common">Giant reed</name>
    <name type="synonym">Donax arundinaceus</name>
    <dbReference type="NCBI Taxonomy" id="35708"/>
    <lineage>
        <taxon>Eukaryota</taxon>
        <taxon>Viridiplantae</taxon>
        <taxon>Streptophyta</taxon>
        <taxon>Embryophyta</taxon>
        <taxon>Tracheophyta</taxon>
        <taxon>Spermatophyta</taxon>
        <taxon>Magnoliopsida</taxon>
        <taxon>Liliopsida</taxon>
        <taxon>Poales</taxon>
        <taxon>Poaceae</taxon>
        <taxon>PACMAD clade</taxon>
        <taxon>Arundinoideae</taxon>
        <taxon>Arundineae</taxon>
        <taxon>Arundo</taxon>
    </lineage>
</organism>
<reference evidence="1" key="1">
    <citation type="submission" date="2014-09" db="EMBL/GenBank/DDBJ databases">
        <authorList>
            <person name="Magalhaes I.L.F."/>
            <person name="Oliveira U."/>
            <person name="Santos F.R."/>
            <person name="Vidigal T.H.D.A."/>
            <person name="Brescovit A.D."/>
            <person name="Santos A.J."/>
        </authorList>
    </citation>
    <scope>NUCLEOTIDE SEQUENCE</scope>
    <source>
        <tissue evidence="1">Shoot tissue taken approximately 20 cm above the soil surface</tissue>
    </source>
</reference>
<name>A0A0A8YKF0_ARUDO</name>
<proteinExistence type="predicted"/>
<protein>
    <submittedName>
        <fullName evidence="1">Uncharacterized protein</fullName>
    </submittedName>
</protein>
<dbReference type="EMBL" id="GBRH01274833">
    <property type="protein sequence ID" value="JAD23062.1"/>
    <property type="molecule type" value="Transcribed_RNA"/>
</dbReference>
<evidence type="ECO:0000313" key="1">
    <source>
        <dbReference type="EMBL" id="JAD23062.1"/>
    </source>
</evidence>